<protein>
    <submittedName>
        <fullName evidence="2">Uncharacterized protein</fullName>
    </submittedName>
</protein>
<dbReference type="Proteomes" id="UP000186922">
    <property type="component" value="Unassembled WGS sequence"/>
</dbReference>
<dbReference type="EMBL" id="BDGG01000016">
    <property type="protein sequence ID" value="GAV07911.1"/>
    <property type="molecule type" value="Genomic_DNA"/>
</dbReference>
<evidence type="ECO:0000313" key="3">
    <source>
        <dbReference type="Proteomes" id="UP000186922"/>
    </source>
</evidence>
<gene>
    <name evidence="2" type="primary">RvY_17691-1</name>
    <name evidence="2" type="synonym">RvY_17691.1</name>
    <name evidence="2" type="ORF">RvY_17691</name>
</gene>
<dbReference type="AlphaFoldDB" id="A0A1D1W393"/>
<evidence type="ECO:0000256" key="1">
    <source>
        <dbReference type="SAM" id="MobiDB-lite"/>
    </source>
</evidence>
<accession>A0A1D1W393</accession>
<sequence>MNKPSAGEESEEEIRKRAMDRPFERRNDELLAKMDEDTESAAKRQLDLIHDKEQREKDRQFQKEETERERQYKREEQERTWQLMFQSQAQLLEKVINNKSGFQVGEHNSE</sequence>
<comment type="caution">
    <text evidence="2">The sequence shown here is derived from an EMBL/GenBank/DDBJ whole genome shotgun (WGS) entry which is preliminary data.</text>
</comment>
<name>A0A1D1W393_RAMVA</name>
<feature type="region of interest" description="Disordered" evidence="1">
    <location>
        <begin position="1"/>
        <end position="77"/>
    </location>
</feature>
<organism evidence="2 3">
    <name type="scientific">Ramazzottius varieornatus</name>
    <name type="common">Water bear</name>
    <name type="synonym">Tardigrade</name>
    <dbReference type="NCBI Taxonomy" id="947166"/>
    <lineage>
        <taxon>Eukaryota</taxon>
        <taxon>Metazoa</taxon>
        <taxon>Ecdysozoa</taxon>
        <taxon>Tardigrada</taxon>
        <taxon>Eutardigrada</taxon>
        <taxon>Parachela</taxon>
        <taxon>Hypsibioidea</taxon>
        <taxon>Ramazzottiidae</taxon>
        <taxon>Ramazzottius</taxon>
    </lineage>
</organism>
<proteinExistence type="predicted"/>
<evidence type="ECO:0000313" key="2">
    <source>
        <dbReference type="EMBL" id="GAV07911.1"/>
    </source>
</evidence>
<feature type="compositionally biased region" description="Basic and acidic residues" evidence="1">
    <location>
        <begin position="13"/>
        <end position="77"/>
    </location>
</feature>
<keyword evidence="3" id="KW-1185">Reference proteome</keyword>
<reference evidence="2 3" key="1">
    <citation type="journal article" date="2016" name="Nat. Commun.">
        <title>Extremotolerant tardigrade genome and improved radiotolerance of human cultured cells by tardigrade-unique protein.</title>
        <authorList>
            <person name="Hashimoto T."/>
            <person name="Horikawa D.D."/>
            <person name="Saito Y."/>
            <person name="Kuwahara H."/>
            <person name="Kozuka-Hata H."/>
            <person name="Shin-I T."/>
            <person name="Minakuchi Y."/>
            <person name="Ohishi K."/>
            <person name="Motoyama A."/>
            <person name="Aizu T."/>
            <person name="Enomoto A."/>
            <person name="Kondo K."/>
            <person name="Tanaka S."/>
            <person name="Hara Y."/>
            <person name="Koshikawa S."/>
            <person name="Sagara H."/>
            <person name="Miura T."/>
            <person name="Yokobori S."/>
            <person name="Miyagawa K."/>
            <person name="Suzuki Y."/>
            <person name="Kubo T."/>
            <person name="Oyama M."/>
            <person name="Kohara Y."/>
            <person name="Fujiyama A."/>
            <person name="Arakawa K."/>
            <person name="Katayama T."/>
            <person name="Toyoda A."/>
            <person name="Kunieda T."/>
        </authorList>
    </citation>
    <scope>NUCLEOTIDE SEQUENCE [LARGE SCALE GENOMIC DNA]</scope>
    <source>
        <strain evidence="2 3">YOKOZUNA-1</strain>
    </source>
</reference>